<proteinExistence type="predicted"/>
<dbReference type="AlphaFoldDB" id="A0A6J2Y6K4"/>
<feature type="signal peptide" evidence="2">
    <location>
        <begin position="1"/>
        <end position="25"/>
    </location>
</feature>
<protein>
    <submittedName>
        <fullName evidence="4">Uncharacterized protein LOC115884298</fullName>
    </submittedName>
</protein>
<dbReference type="GeneID" id="115884298"/>
<keyword evidence="2" id="KW-0732">Signal</keyword>
<evidence type="ECO:0000256" key="2">
    <source>
        <dbReference type="SAM" id="SignalP"/>
    </source>
</evidence>
<sequence>MLPGTMDLRVLFFVGCVVIFGGIESAPRPCPQFLPVAVRLDNPYIPHRLRNYAEEKDENDNLISGDLKNYHNSVPLNDLLPEIKEPQSKIKETPQEVTSTSPKTESTTTEAKLLKISTYKSKASKPRLTRRRKNSKHSAVTDSPKIILDQNSSWMLKSINDKPAQEVLITDKASIARDLKDSTESSLVLVHKLDDAKP</sequence>
<dbReference type="InParanoid" id="A0A6J2Y6K4"/>
<evidence type="ECO:0000313" key="3">
    <source>
        <dbReference type="Proteomes" id="UP000504635"/>
    </source>
</evidence>
<dbReference type="KEGG" id="soy:115884298"/>
<evidence type="ECO:0000313" key="4">
    <source>
        <dbReference type="RefSeq" id="XP_030758699.1"/>
    </source>
</evidence>
<dbReference type="RefSeq" id="XP_030758699.1">
    <property type="nucleotide sequence ID" value="XM_030902839.1"/>
</dbReference>
<feature type="chain" id="PRO_5026712772" evidence="2">
    <location>
        <begin position="26"/>
        <end position="198"/>
    </location>
</feature>
<name>A0A6J2Y6K4_SITOR</name>
<dbReference type="Proteomes" id="UP000504635">
    <property type="component" value="Unplaced"/>
</dbReference>
<reference evidence="4" key="1">
    <citation type="submission" date="2025-08" db="UniProtKB">
        <authorList>
            <consortium name="RefSeq"/>
        </authorList>
    </citation>
    <scope>IDENTIFICATION</scope>
    <source>
        <tissue evidence="4">Gonads</tissue>
    </source>
</reference>
<feature type="compositionally biased region" description="Low complexity" evidence="1">
    <location>
        <begin position="96"/>
        <end position="109"/>
    </location>
</feature>
<keyword evidence="3" id="KW-1185">Reference proteome</keyword>
<evidence type="ECO:0000256" key="1">
    <source>
        <dbReference type="SAM" id="MobiDB-lite"/>
    </source>
</evidence>
<accession>A0A6J2Y6K4</accession>
<organism evidence="3 4">
    <name type="scientific">Sitophilus oryzae</name>
    <name type="common">Rice weevil</name>
    <name type="synonym">Curculio oryzae</name>
    <dbReference type="NCBI Taxonomy" id="7048"/>
    <lineage>
        <taxon>Eukaryota</taxon>
        <taxon>Metazoa</taxon>
        <taxon>Ecdysozoa</taxon>
        <taxon>Arthropoda</taxon>
        <taxon>Hexapoda</taxon>
        <taxon>Insecta</taxon>
        <taxon>Pterygota</taxon>
        <taxon>Neoptera</taxon>
        <taxon>Endopterygota</taxon>
        <taxon>Coleoptera</taxon>
        <taxon>Polyphaga</taxon>
        <taxon>Cucujiformia</taxon>
        <taxon>Curculionidae</taxon>
        <taxon>Dryophthorinae</taxon>
        <taxon>Sitophilus</taxon>
    </lineage>
</organism>
<dbReference type="OrthoDB" id="6781472at2759"/>
<gene>
    <name evidence="4" type="primary">LOC115884298</name>
</gene>
<feature type="region of interest" description="Disordered" evidence="1">
    <location>
        <begin position="86"/>
        <end position="109"/>
    </location>
</feature>